<sequence>MYSIRHYEIGRKVVTYIAKFNHYRSYRFNGIDDYIEIPDDASLDVDFLTMAAWVYRAGNLVSLYQVHLALLRFLRWKCNNNLFLLLLI</sequence>
<gene>
    <name evidence="1" type="ORF">THIOM_005003</name>
</gene>
<organism evidence="1 2">
    <name type="scientific">Candidatus Thiomargarita nelsonii</name>
    <dbReference type="NCBI Taxonomy" id="1003181"/>
    <lineage>
        <taxon>Bacteria</taxon>
        <taxon>Pseudomonadati</taxon>
        <taxon>Pseudomonadota</taxon>
        <taxon>Gammaproteobacteria</taxon>
        <taxon>Thiotrichales</taxon>
        <taxon>Thiotrichaceae</taxon>
        <taxon>Thiomargarita</taxon>
    </lineage>
</organism>
<name>A0A0A6P1P4_9GAMM</name>
<evidence type="ECO:0000313" key="1">
    <source>
        <dbReference type="EMBL" id="OAD19364.1"/>
    </source>
</evidence>
<dbReference type="Proteomes" id="UP000076962">
    <property type="component" value="Unassembled WGS sequence"/>
</dbReference>
<dbReference type="SUPFAM" id="SSF49899">
    <property type="entry name" value="Concanavalin A-like lectins/glucanases"/>
    <property type="match status" value="1"/>
</dbReference>
<accession>A0A0A6P1P4</accession>
<evidence type="ECO:0000313" key="2">
    <source>
        <dbReference type="Proteomes" id="UP000076962"/>
    </source>
</evidence>
<dbReference type="AlphaFoldDB" id="A0A0A6P1P4"/>
<reference evidence="1 2" key="1">
    <citation type="submission" date="2016-05" db="EMBL/GenBank/DDBJ databases">
        <title>Single-cell genome of chain-forming Candidatus Thiomargarita nelsonii and comparison to other large sulfur-oxidizing bacteria.</title>
        <authorList>
            <person name="Winkel M."/>
            <person name="Salman V."/>
            <person name="Woyke T."/>
            <person name="Schulz-Vogt H."/>
            <person name="Richter M."/>
            <person name="Flood B."/>
            <person name="Bailey J."/>
            <person name="Amann R."/>
            <person name="Mussmann M."/>
        </authorList>
    </citation>
    <scope>NUCLEOTIDE SEQUENCE [LARGE SCALE GENOMIC DNA]</scope>
    <source>
        <strain evidence="1 2">THI036</strain>
    </source>
</reference>
<dbReference type="EMBL" id="LUTY01002830">
    <property type="protein sequence ID" value="OAD19364.1"/>
    <property type="molecule type" value="Genomic_DNA"/>
</dbReference>
<comment type="caution">
    <text evidence="1">The sequence shown here is derived from an EMBL/GenBank/DDBJ whole genome shotgun (WGS) entry which is preliminary data.</text>
</comment>
<protein>
    <submittedName>
        <fullName evidence="1">Uncharacterized protein</fullName>
    </submittedName>
</protein>
<proteinExistence type="predicted"/>
<dbReference type="InterPro" id="IPR013320">
    <property type="entry name" value="ConA-like_dom_sf"/>
</dbReference>
<keyword evidence="2" id="KW-1185">Reference proteome</keyword>